<dbReference type="EMBL" id="PTJC01000005">
    <property type="protein sequence ID" value="PPK88129.1"/>
    <property type="molecule type" value="Genomic_DNA"/>
</dbReference>
<feature type="transmembrane region" description="Helical" evidence="8">
    <location>
        <begin position="78"/>
        <end position="95"/>
    </location>
</feature>
<keyword evidence="11" id="KW-1185">Reference proteome</keyword>
<keyword evidence="4 10" id="KW-0808">Transferase</keyword>
<keyword evidence="2" id="KW-1003">Cell membrane</keyword>
<gene>
    <name evidence="10" type="ORF">CLV84_1093</name>
</gene>
<evidence type="ECO:0000256" key="8">
    <source>
        <dbReference type="SAM" id="Phobius"/>
    </source>
</evidence>
<keyword evidence="7 8" id="KW-0472">Membrane</keyword>
<sequence length="487" mass="55423">MSLRPWPTLFLFIGLSLLLRWGSSFISVINHDESTYLVIAREMLNGKVYLRDIFDTKPIGVFWLYAGLIKLTGGSIPGIRLATHLFVALTAWALYWAGRRATGSDRVGSAAGMAYVFACSLFSDYGLGPNSELFFNCLTAAALALGIAPRAPAPTADPPRWHWPAMGLLLGTAVIIKPFAAAESLATGLFALWYYWWRRRQVVVGLLSAAWLVAGFCVPLLVVYAHYLRLGMVDELLYYTFTVNSRYPAELAWYLRLQFLGEYLLRYAILVIPAAVAVHAAYRRGTNRVWLYYLLVYFALVAIMILSPGRRFGYYQVQLHPALCLLAAAFLDERVQAWGGVRRWLSRRVVVYGLTGLAALLGVIHYVRYTGKTDRPEMIADYFRERLAPEEQFFSVTSHQISYYLLDRDVPTPFVHTALMFYPEYVRTYQLDERAEAEKLLANSKLRYVVRHPGDPAFFTPLTDRLLEDFTLVDSLDAQLYIYERQD</sequence>
<dbReference type="GO" id="GO:0005886">
    <property type="term" value="C:plasma membrane"/>
    <property type="evidence" value="ECO:0007669"/>
    <property type="project" value="UniProtKB-SubCell"/>
</dbReference>
<dbReference type="Proteomes" id="UP000237662">
    <property type="component" value="Unassembled WGS sequence"/>
</dbReference>
<proteinExistence type="predicted"/>
<feature type="transmembrane region" description="Helical" evidence="8">
    <location>
        <begin position="107"/>
        <end position="126"/>
    </location>
</feature>
<evidence type="ECO:0000256" key="6">
    <source>
        <dbReference type="ARBA" id="ARBA00022989"/>
    </source>
</evidence>
<dbReference type="AlphaFoldDB" id="A0A2S6I9I1"/>
<evidence type="ECO:0000256" key="2">
    <source>
        <dbReference type="ARBA" id="ARBA00022475"/>
    </source>
</evidence>
<accession>A0A2S6I9I1</accession>
<keyword evidence="5 8" id="KW-0812">Transmembrane</keyword>
<dbReference type="GO" id="GO:0009103">
    <property type="term" value="P:lipopolysaccharide biosynthetic process"/>
    <property type="evidence" value="ECO:0007669"/>
    <property type="project" value="UniProtKB-ARBA"/>
</dbReference>
<evidence type="ECO:0000313" key="10">
    <source>
        <dbReference type="EMBL" id="PPK88129.1"/>
    </source>
</evidence>
<name>A0A2S6I9I1_9BACT</name>
<feature type="transmembrane region" description="Helical" evidence="8">
    <location>
        <begin position="163"/>
        <end position="196"/>
    </location>
</feature>
<comment type="caution">
    <text evidence="10">The sequence shown here is derived from an EMBL/GenBank/DDBJ whole genome shotgun (WGS) entry which is preliminary data.</text>
</comment>
<feature type="transmembrane region" description="Helical" evidence="8">
    <location>
        <begin position="289"/>
        <end position="306"/>
    </location>
</feature>
<dbReference type="RefSeq" id="WP_170067582.1">
    <property type="nucleotide sequence ID" value="NZ_PTJC01000005.1"/>
</dbReference>
<evidence type="ECO:0000256" key="4">
    <source>
        <dbReference type="ARBA" id="ARBA00022679"/>
    </source>
</evidence>
<keyword evidence="6 8" id="KW-1133">Transmembrane helix</keyword>
<dbReference type="GO" id="GO:0016763">
    <property type="term" value="F:pentosyltransferase activity"/>
    <property type="evidence" value="ECO:0007669"/>
    <property type="project" value="TreeGrafter"/>
</dbReference>
<dbReference type="PANTHER" id="PTHR33908:SF11">
    <property type="entry name" value="MEMBRANE PROTEIN"/>
    <property type="match status" value="1"/>
</dbReference>
<evidence type="ECO:0000256" key="5">
    <source>
        <dbReference type="ARBA" id="ARBA00022692"/>
    </source>
</evidence>
<feature type="domain" description="Glycosyltransferase RgtA/B/C/D-like" evidence="9">
    <location>
        <begin position="57"/>
        <end position="215"/>
    </location>
</feature>
<comment type="subcellular location">
    <subcellularLocation>
        <location evidence="1">Cell membrane</location>
        <topology evidence="1">Multi-pass membrane protein</topology>
    </subcellularLocation>
</comment>
<organism evidence="10 11">
    <name type="scientific">Neolewinella xylanilytica</name>
    <dbReference type="NCBI Taxonomy" id="1514080"/>
    <lineage>
        <taxon>Bacteria</taxon>
        <taxon>Pseudomonadati</taxon>
        <taxon>Bacteroidota</taxon>
        <taxon>Saprospiria</taxon>
        <taxon>Saprospirales</taxon>
        <taxon>Lewinellaceae</taxon>
        <taxon>Neolewinella</taxon>
    </lineage>
</organism>
<dbReference type="InterPro" id="IPR050297">
    <property type="entry name" value="LipidA_mod_glycosyltrf_83"/>
</dbReference>
<dbReference type="Pfam" id="PF13231">
    <property type="entry name" value="PMT_2"/>
    <property type="match status" value="1"/>
</dbReference>
<evidence type="ECO:0000259" key="9">
    <source>
        <dbReference type="Pfam" id="PF13231"/>
    </source>
</evidence>
<dbReference type="InterPro" id="IPR038731">
    <property type="entry name" value="RgtA/B/C-like"/>
</dbReference>
<evidence type="ECO:0000256" key="7">
    <source>
        <dbReference type="ARBA" id="ARBA00023136"/>
    </source>
</evidence>
<feature type="transmembrane region" description="Helical" evidence="8">
    <location>
        <begin position="263"/>
        <end position="282"/>
    </location>
</feature>
<dbReference type="PANTHER" id="PTHR33908">
    <property type="entry name" value="MANNOSYLTRANSFERASE YKCB-RELATED"/>
    <property type="match status" value="1"/>
</dbReference>
<feature type="transmembrane region" description="Helical" evidence="8">
    <location>
        <begin position="351"/>
        <end position="369"/>
    </location>
</feature>
<feature type="transmembrane region" description="Helical" evidence="8">
    <location>
        <begin position="203"/>
        <end position="227"/>
    </location>
</feature>
<evidence type="ECO:0000313" key="11">
    <source>
        <dbReference type="Proteomes" id="UP000237662"/>
    </source>
</evidence>
<evidence type="ECO:0000256" key="3">
    <source>
        <dbReference type="ARBA" id="ARBA00022676"/>
    </source>
</evidence>
<evidence type="ECO:0000256" key="1">
    <source>
        <dbReference type="ARBA" id="ARBA00004651"/>
    </source>
</evidence>
<reference evidence="10 11" key="1">
    <citation type="submission" date="2018-02" db="EMBL/GenBank/DDBJ databases">
        <title>Genomic Encyclopedia of Archaeal and Bacterial Type Strains, Phase II (KMG-II): from individual species to whole genera.</title>
        <authorList>
            <person name="Goeker M."/>
        </authorList>
    </citation>
    <scope>NUCLEOTIDE SEQUENCE [LARGE SCALE GENOMIC DNA]</scope>
    <source>
        <strain evidence="10 11">DSM 29526</strain>
    </source>
</reference>
<protein>
    <submittedName>
        <fullName evidence="10">Dolichyl-phosphate-mannose-protein mannosyltransferase</fullName>
    </submittedName>
</protein>
<keyword evidence="3 10" id="KW-0328">Glycosyltransferase</keyword>